<proteinExistence type="predicted"/>
<dbReference type="EMBL" id="BAAABX010000032">
    <property type="protein sequence ID" value="GAA0406443.1"/>
    <property type="molecule type" value="Genomic_DNA"/>
</dbReference>
<name>A0ABN0YRB1_9ACTN</name>
<comment type="caution">
    <text evidence="1">The sequence shown here is derived from an EMBL/GenBank/DDBJ whole genome shotgun (WGS) entry which is preliminary data.</text>
</comment>
<evidence type="ECO:0008006" key="3">
    <source>
        <dbReference type="Google" id="ProtNLM"/>
    </source>
</evidence>
<dbReference type="Proteomes" id="UP001500879">
    <property type="component" value="Unassembled WGS sequence"/>
</dbReference>
<accession>A0ABN0YRB1</accession>
<organism evidence="1 2">
    <name type="scientific">Streptomyces luteireticuli</name>
    <dbReference type="NCBI Taxonomy" id="173858"/>
    <lineage>
        <taxon>Bacteria</taxon>
        <taxon>Bacillati</taxon>
        <taxon>Actinomycetota</taxon>
        <taxon>Actinomycetes</taxon>
        <taxon>Kitasatosporales</taxon>
        <taxon>Streptomycetaceae</taxon>
        <taxon>Streptomyces</taxon>
    </lineage>
</organism>
<gene>
    <name evidence="1" type="ORF">GCM10010357_29270</name>
</gene>
<dbReference type="RefSeq" id="WP_344024094.1">
    <property type="nucleotide sequence ID" value="NZ_BAAABX010000032.1"/>
</dbReference>
<sequence length="177" mass="18774">MEVVQQIDGWTVRLWWPEGPVRSGPRRITIEPADDAADGPASPGISTTTLRRIDLATAKAEAAETAPASGEVLNPLEVYGPAAGSLLGDEGVSTRYLAVLALIYARLAATGSQAFVPRIAKTLYRRPETVRDHLKAARRQGYLTTVGRRAGGDLTAKAQAVLDTIDFAALGAEPPTQ</sequence>
<protein>
    <recommendedName>
        <fullName evidence="3">Helix-turn-helix domain-containing protein</fullName>
    </recommendedName>
</protein>
<keyword evidence="2" id="KW-1185">Reference proteome</keyword>
<evidence type="ECO:0000313" key="2">
    <source>
        <dbReference type="Proteomes" id="UP001500879"/>
    </source>
</evidence>
<evidence type="ECO:0000313" key="1">
    <source>
        <dbReference type="EMBL" id="GAA0406443.1"/>
    </source>
</evidence>
<reference evidence="1 2" key="1">
    <citation type="journal article" date="2019" name="Int. J. Syst. Evol. Microbiol.">
        <title>The Global Catalogue of Microorganisms (GCM) 10K type strain sequencing project: providing services to taxonomists for standard genome sequencing and annotation.</title>
        <authorList>
            <consortium name="The Broad Institute Genomics Platform"/>
            <consortium name="The Broad Institute Genome Sequencing Center for Infectious Disease"/>
            <person name="Wu L."/>
            <person name="Ma J."/>
        </authorList>
    </citation>
    <scope>NUCLEOTIDE SEQUENCE [LARGE SCALE GENOMIC DNA]</scope>
    <source>
        <strain evidence="1 2">JCM 4788</strain>
    </source>
</reference>